<name>A0ABN1RAH7_9ACTN</name>
<reference evidence="8 9" key="1">
    <citation type="journal article" date="2019" name="Int. J. Syst. Evol. Microbiol.">
        <title>The Global Catalogue of Microorganisms (GCM) 10K type strain sequencing project: providing services to taxonomists for standard genome sequencing and annotation.</title>
        <authorList>
            <consortium name="The Broad Institute Genomics Platform"/>
            <consortium name="The Broad Institute Genome Sequencing Center for Infectious Disease"/>
            <person name="Wu L."/>
            <person name="Ma J."/>
        </authorList>
    </citation>
    <scope>NUCLEOTIDE SEQUENCE [LARGE SCALE GENOMIC DNA]</scope>
    <source>
        <strain evidence="8 9">JCM 10696</strain>
    </source>
</reference>
<evidence type="ECO:0000256" key="6">
    <source>
        <dbReference type="ARBA" id="ARBA00023136"/>
    </source>
</evidence>
<keyword evidence="8" id="KW-0808">Transferase</keyword>
<evidence type="ECO:0000259" key="7">
    <source>
        <dbReference type="PROSITE" id="PS50146"/>
    </source>
</evidence>
<dbReference type="CDD" id="cd01610">
    <property type="entry name" value="PAP2_like"/>
    <property type="match status" value="1"/>
</dbReference>
<accession>A0ABN1RAH7</accession>
<dbReference type="Gene3D" id="2.60.200.40">
    <property type="match status" value="1"/>
</dbReference>
<evidence type="ECO:0000256" key="5">
    <source>
        <dbReference type="ARBA" id="ARBA00022989"/>
    </source>
</evidence>
<dbReference type="Pfam" id="PF19279">
    <property type="entry name" value="YegS_C"/>
    <property type="match status" value="1"/>
</dbReference>
<dbReference type="InterPro" id="IPR016064">
    <property type="entry name" value="NAD/diacylglycerol_kinase_sf"/>
</dbReference>
<organism evidence="8 9">
    <name type="scientific">Actinocorallia libanotica</name>
    <dbReference type="NCBI Taxonomy" id="46162"/>
    <lineage>
        <taxon>Bacteria</taxon>
        <taxon>Bacillati</taxon>
        <taxon>Actinomycetota</taxon>
        <taxon>Actinomycetes</taxon>
        <taxon>Streptosporangiales</taxon>
        <taxon>Thermomonosporaceae</taxon>
        <taxon>Actinocorallia</taxon>
    </lineage>
</organism>
<gene>
    <name evidence="8" type="ORF">GCM10009550_36070</name>
</gene>
<keyword evidence="6" id="KW-0472">Membrane</keyword>
<keyword evidence="8" id="KW-0418">Kinase</keyword>
<comment type="caution">
    <text evidence="8">The sequence shown here is derived from an EMBL/GenBank/DDBJ whole genome shotgun (WGS) entry which is preliminary data.</text>
</comment>
<keyword evidence="4" id="KW-0378">Hydrolase</keyword>
<dbReference type="SMART" id="SM00046">
    <property type="entry name" value="DAGKc"/>
    <property type="match status" value="1"/>
</dbReference>
<evidence type="ECO:0000256" key="3">
    <source>
        <dbReference type="ARBA" id="ARBA00022692"/>
    </source>
</evidence>
<evidence type="ECO:0000256" key="2">
    <source>
        <dbReference type="ARBA" id="ARBA00022475"/>
    </source>
</evidence>
<protein>
    <submittedName>
        <fullName evidence="8">Bifunctional phosphatase PAP2/diacylglycerol kinase family protein</fullName>
    </submittedName>
</protein>
<evidence type="ECO:0000256" key="1">
    <source>
        <dbReference type="ARBA" id="ARBA00004651"/>
    </source>
</evidence>
<dbReference type="InterPro" id="IPR036938">
    <property type="entry name" value="PAP2/HPO_sf"/>
</dbReference>
<dbReference type="InterPro" id="IPR001206">
    <property type="entry name" value="Diacylglycerol_kinase_cat_dom"/>
</dbReference>
<evidence type="ECO:0000313" key="8">
    <source>
        <dbReference type="EMBL" id="GAA0953709.1"/>
    </source>
</evidence>
<dbReference type="RefSeq" id="WP_344241998.1">
    <property type="nucleotide sequence ID" value="NZ_BAAAHH010000013.1"/>
</dbReference>
<dbReference type="PANTHER" id="PTHR14969">
    <property type="entry name" value="SPHINGOSINE-1-PHOSPHATE PHOSPHOHYDROLASE"/>
    <property type="match status" value="1"/>
</dbReference>
<keyword evidence="9" id="KW-1185">Reference proteome</keyword>
<dbReference type="InterPro" id="IPR045540">
    <property type="entry name" value="YegS/DAGK_C"/>
</dbReference>
<dbReference type="EMBL" id="BAAAHH010000013">
    <property type="protein sequence ID" value="GAA0953709.1"/>
    <property type="molecule type" value="Genomic_DNA"/>
</dbReference>
<dbReference type="PROSITE" id="PS50146">
    <property type="entry name" value="DAGK"/>
    <property type="match status" value="1"/>
</dbReference>
<evidence type="ECO:0000313" key="9">
    <source>
        <dbReference type="Proteomes" id="UP001500665"/>
    </source>
</evidence>
<dbReference type="InterPro" id="IPR000326">
    <property type="entry name" value="PAP2/HPO"/>
</dbReference>
<evidence type="ECO:0000256" key="4">
    <source>
        <dbReference type="ARBA" id="ARBA00022801"/>
    </source>
</evidence>
<dbReference type="Pfam" id="PF01569">
    <property type="entry name" value="PAP2"/>
    <property type="match status" value="1"/>
</dbReference>
<keyword evidence="3" id="KW-0812">Transmembrane</keyword>
<dbReference type="SMART" id="SM00014">
    <property type="entry name" value="acidPPc"/>
    <property type="match status" value="1"/>
</dbReference>
<dbReference type="Proteomes" id="UP001500665">
    <property type="component" value="Unassembled WGS sequence"/>
</dbReference>
<keyword evidence="2" id="KW-1003">Cell membrane</keyword>
<dbReference type="SUPFAM" id="SSF111331">
    <property type="entry name" value="NAD kinase/diacylglycerol kinase-like"/>
    <property type="match status" value="1"/>
</dbReference>
<dbReference type="InterPro" id="IPR017438">
    <property type="entry name" value="ATP-NAD_kinase_N"/>
</dbReference>
<sequence>MDLAEIDRRAFDRVAAARLRGLEFVLPRLSKAADRGVLWFGLAGALGSTGIPALRRGALRGVIAIGLASPSINLVGKQLFRRRRPLLHNVPPIRIRRIPSSPSFPSGHSASAAAFATAIALETPKRVTLPVLGLAASVAFSRVYTGAHYPGDVLAGVFSGVVSGLVTRLVWPTRAPARVANLTREIELRDPQGAGVIVVSNNDPETITDLRTELPRAEFVDCQDDLEAKLEDAARRAEILAVCGGDGTVGAAAAAALRHDVPLLVLPLGTLNHFAKTLGIETVADALDAYWSGSVAHVDIAALNDVPFLNTASFGAYSELVDRREGMEKRIGKWPALAVSAFRVLRHATPVDVMVNGEPRQVWLAFIGNCQYGTRGAVPTSRDNLTDGLLDVRLVSVKRHLRRIRALAVVLTGRFWPFSDYEYRLVESVTVDSRGDLRVAHDGETEDARTPIVFTKHPKRLVVFVPI</sequence>
<dbReference type="Pfam" id="PF00781">
    <property type="entry name" value="DAGK_cat"/>
    <property type="match status" value="1"/>
</dbReference>
<dbReference type="Gene3D" id="1.20.144.10">
    <property type="entry name" value="Phosphatidic acid phosphatase type 2/haloperoxidase"/>
    <property type="match status" value="1"/>
</dbReference>
<comment type="subcellular location">
    <subcellularLocation>
        <location evidence="1">Cell membrane</location>
        <topology evidence="1">Multi-pass membrane protein</topology>
    </subcellularLocation>
</comment>
<proteinExistence type="predicted"/>
<feature type="domain" description="DAGKc" evidence="7">
    <location>
        <begin position="223"/>
        <end position="307"/>
    </location>
</feature>
<keyword evidence="5" id="KW-1133">Transmembrane helix</keyword>
<dbReference type="GO" id="GO:0016301">
    <property type="term" value="F:kinase activity"/>
    <property type="evidence" value="ECO:0007669"/>
    <property type="project" value="UniProtKB-KW"/>
</dbReference>
<dbReference type="Gene3D" id="3.40.50.10330">
    <property type="entry name" value="Probable inorganic polyphosphate/atp-NAD kinase, domain 1"/>
    <property type="match status" value="1"/>
</dbReference>
<dbReference type="SUPFAM" id="SSF48317">
    <property type="entry name" value="Acid phosphatase/Vanadium-dependent haloperoxidase"/>
    <property type="match status" value="1"/>
</dbReference>
<dbReference type="PANTHER" id="PTHR14969:SF62">
    <property type="entry name" value="DECAPRENYLPHOSPHORYL-5-PHOSPHORIBOSE PHOSPHATASE RV3807C-RELATED"/>
    <property type="match status" value="1"/>
</dbReference>